<dbReference type="AlphaFoldDB" id="X1AYE4"/>
<proteinExistence type="predicted"/>
<reference evidence="1" key="1">
    <citation type="journal article" date="2014" name="Front. Microbiol.">
        <title>High frequency of phylogenetically diverse reductive dehalogenase-homologous genes in deep subseafloor sedimentary metagenomes.</title>
        <authorList>
            <person name="Kawai M."/>
            <person name="Futagami T."/>
            <person name="Toyoda A."/>
            <person name="Takaki Y."/>
            <person name="Nishi S."/>
            <person name="Hori S."/>
            <person name="Arai W."/>
            <person name="Tsubouchi T."/>
            <person name="Morono Y."/>
            <person name="Uchiyama I."/>
            <person name="Ito T."/>
            <person name="Fujiyama A."/>
            <person name="Inagaki F."/>
            <person name="Takami H."/>
        </authorList>
    </citation>
    <scope>NUCLEOTIDE SEQUENCE</scope>
    <source>
        <strain evidence="1">Expedition CK06-06</strain>
    </source>
</reference>
<comment type="caution">
    <text evidence="1">The sequence shown here is derived from an EMBL/GenBank/DDBJ whole genome shotgun (WGS) entry which is preliminary data.</text>
</comment>
<accession>X1AYE4</accession>
<evidence type="ECO:0000313" key="1">
    <source>
        <dbReference type="EMBL" id="GAG87795.1"/>
    </source>
</evidence>
<feature type="non-terminal residue" evidence="1">
    <location>
        <position position="1"/>
    </location>
</feature>
<protein>
    <submittedName>
        <fullName evidence="1">Uncharacterized protein</fullName>
    </submittedName>
</protein>
<name>X1AYE4_9ZZZZ</name>
<dbReference type="EMBL" id="BART01012987">
    <property type="protein sequence ID" value="GAG87795.1"/>
    <property type="molecule type" value="Genomic_DNA"/>
</dbReference>
<organism evidence="1">
    <name type="scientific">marine sediment metagenome</name>
    <dbReference type="NCBI Taxonomy" id="412755"/>
    <lineage>
        <taxon>unclassified sequences</taxon>
        <taxon>metagenomes</taxon>
        <taxon>ecological metagenomes</taxon>
    </lineage>
</organism>
<gene>
    <name evidence="1" type="ORF">S01H4_26818</name>
</gene>
<sequence length="147" mass="16959">PYIQKDKFIENIIESIKLKGYSIDNTDARNFIESFQEKYDRLPIDQEINSIVKGYIIMKNEDYLLKKTETLIENNEPVIESSVIETPTNSYSSSALNVGEPVGRRRCPSCGDQTSIHEVTDKNLVLMDYPRIYGKKKYCGKCGLEWH</sequence>